<proteinExistence type="predicted"/>
<name>A0A3L8PKI2_9ACTN</name>
<reference evidence="3 4" key="1">
    <citation type="submission" date="2018-10" db="EMBL/GenBank/DDBJ databases">
        <title>Aeromicrobium sp. 9W16Y-2 whole genome shotgun sequence.</title>
        <authorList>
            <person name="Li F."/>
        </authorList>
    </citation>
    <scope>NUCLEOTIDE SEQUENCE [LARGE SCALE GENOMIC DNA]</scope>
    <source>
        <strain evidence="3 4">9W16Y-2</strain>
    </source>
</reference>
<organism evidence="3 4">
    <name type="scientific">Aeromicrobium phragmitis</name>
    <dbReference type="NCBI Taxonomy" id="2478914"/>
    <lineage>
        <taxon>Bacteria</taxon>
        <taxon>Bacillati</taxon>
        <taxon>Actinomycetota</taxon>
        <taxon>Actinomycetes</taxon>
        <taxon>Propionibacteriales</taxon>
        <taxon>Nocardioidaceae</taxon>
        <taxon>Aeromicrobium</taxon>
    </lineage>
</organism>
<comment type="caution">
    <text evidence="3">The sequence shown here is derived from an EMBL/GenBank/DDBJ whole genome shotgun (WGS) entry which is preliminary data.</text>
</comment>
<feature type="chain" id="PRO_5039092948" evidence="2">
    <location>
        <begin position="20"/>
        <end position="211"/>
    </location>
</feature>
<dbReference type="EMBL" id="RDBF01000005">
    <property type="protein sequence ID" value="RLV55895.1"/>
    <property type="molecule type" value="Genomic_DNA"/>
</dbReference>
<dbReference type="AlphaFoldDB" id="A0A3L8PKI2"/>
<keyword evidence="2" id="KW-0732">Signal</keyword>
<keyword evidence="4" id="KW-1185">Reference proteome</keyword>
<feature type="signal peptide" evidence="2">
    <location>
        <begin position="1"/>
        <end position="19"/>
    </location>
</feature>
<evidence type="ECO:0000313" key="3">
    <source>
        <dbReference type="EMBL" id="RLV55895.1"/>
    </source>
</evidence>
<sequence>MGDTMKKVLAMAAAAVVLAGCGTGDTNEPDASAPTTPAPTTSSPSPEPSPAADLPAAADLLVVPGAVGDARVGMTVDEALATGLFDADVQVLDCGEGTPKSPLAWKEPLRDTLDVYVADGKITSIGVRAEGPKSAEGLGIGNTLADFRGVYETAEMREAGFGQTGLFVTDGTQWLGFLFDAQVEQMAQDTPVTFMEVTGGEGRPSLSRDAC</sequence>
<evidence type="ECO:0000256" key="2">
    <source>
        <dbReference type="SAM" id="SignalP"/>
    </source>
</evidence>
<gene>
    <name evidence="3" type="ORF">D9V41_08285</name>
</gene>
<evidence type="ECO:0000313" key="4">
    <source>
        <dbReference type="Proteomes" id="UP000282515"/>
    </source>
</evidence>
<protein>
    <submittedName>
        <fullName evidence="3">Uncharacterized protein</fullName>
    </submittedName>
</protein>
<evidence type="ECO:0000256" key="1">
    <source>
        <dbReference type="SAM" id="MobiDB-lite"/>
    </source>
</evidence>
<feature type="region of interest" description="Disordered" evidence="1">
    <location>
        <begin position="25"/>
        <end position="53"/>
    </location>
</feature>
<dbReference type="PROSITE" id="PS51257">
    <property type="entry name" value="PROKAR_LIPOPROTEIN"/>
    <property type="match status" value="1"/>
</dbReference>
<dbReference type="Proteomes" id="UP000282515">
    <property type="component" value="Unassembled WGS sequence"/>
</dbReference>
<accession>A0A3L8PKI2</accession>
<feature type="compositionally biased region" description="Low complexity" evidence="1">
    <location>
        <begin position="29"/>
        <end position="53"/>
    </location>
</feature>